<dbReference type="OMA" id="FEIPPLW"/>
<accession>A0AA35UP41</accession>
<protein>
    <submittedName>
        <fullName evidence="1">Uncharacterized protein</fullName>
    </submittedName>
</protein>
<dbReference type="Proteomes" id="UP001158598">
    <property type="component" value="Chromosome"/>
</dbReference>
<reference evidence="1" key="1">
    <citation type="submission" date="2023-03" db="EMBL/GenBank/DDBJ databases">
        <authorList>
            <person name="Pearce D."/>
        </authorList>
    </citation>
    <scope>NUCLEOTIDE SEQUENCE</scope>
    <source>
        <strain evidence="1">Mc</strain>
    </source>
</reference>
<sequence>MSSDRNFKHLLRVRVKEFNIPPISDGVVLGREAPIGCAAFRKALELLVVAPFEHIQLDDDVISDILVRRAFLRRVPREYLVQFVLQRIKPLMGSEEIMQLDLNAEILIEDEAL</sequence>
<evidence type="ECO:0000313" key="2">
    <source>
        <dbReference type="Proteomes" id="UP001158598"/>
    </source>
</evidence>
<organism evidence="1 2">
    <name type="scientific">Methylococcus capsulatus</name>
    <dbReference type="NCBI Taxonomy" id="414"/>
    <lineage>
        <taxon>Bacteria</taxon>
        <taxon>Pseudomonadati</taxon>
        <taxon>Pseudomonadota</taxon>
        <taxon>Gammaproteobacteria</taxon>
        <taxon>Methylococcales</taxon>
        <taxon>Methylococcaceae</taxon>
        <taxon>Methylococcus</taxon>
    </lineage>
</organism>
<dbReference type="RefSeq" id="WP_010959697.1">
    <property type="nucleotide sequence ID" value="NZ_CP079096.1"/>
</dbReference>
<evidence type="ECO:0000313" key="1">
    <source>
        <dbReference type="EMBL" id="CAI8772474.1"/>
    </source>
</evidence>
<name>A0AA35UP41_METCP</name>
<gene>
    <name evidence="1" type="ORF">MCNOR_1046</name>
</gene>
<dbReference type="AlphaFoldDB" id="A0AA35UP41"/>
<dbReference type="EMBL" id="OX458332">
    <property type="protein sequence ID" value="CAI8772474.1"/>
    <property type="molecule type" value="Genomic_DNA"/>
</dbReference>
<dbReference type="GeneID" id="88222677"/>
<proteinExistence type="predicted"/>